<dbReference type="RefSeq" id="YP_009855703.1">
    <property type="nucleotide sequence ID" value="NC_048847.1"/>
</dbReference>
<proteinExistence type="predicted"/>
<evidence type="ECO:0000313" key="2">
    <source>
        <dbReference type="EMBL" id="QHZ59744.1"/>
    </source>
</evidence>
<dbReference type="InterPro" id="IPR037026">
    <property type="entry name" value="Vgr_OB-fold_dom_sf"/>
</dbReference>
<dbReference type="KEGG" id="vg:55626443"/>
<evidence type="ECO:0000313" key="3">
    <source>
        <dbReference type="Proteomes" id="UP000479357"/>
    </source>
</evidence>
<dbReference type="Gene3D" id="2.40.50.230">
    <property type="entry name" value="Gp5 N-terminal domain"/>
    <property type="match status" value="1"/>
</dbReference>
<dbReference type="InterPro" id="IPR041599">
    <property type="entry name" value="Gp138_N"/>
</dbReference>
<dbReference type="Pfam" id="PF18352">
    <property type="entry name" value="Gp138_N"/>
    <property type="match status" value="1"/>
</dbReference>
<name>A0A6C0R2L7_9CAUD</name>
<dbReference type="Proteomes" id="UP000479357">
    <property type="component" value="Segment"/>
</dbReference>
<accession>A0A6C0R2L7</accession>
<protein>
    <submittedName>
        <fullName evidence="2">Baseplate protein</fullName>
    </submittedName>
</protein>
<organism evidence="2 3">
    <name type="scientific">Alteromonas phage vB_AmeM_PT11-V22</name>
    <dbReference type="NCBI Taxonomy" id="2704031"/>
    <lineage>
        <taxon>Viruses</taxon>
        <taxon>Duplodnaviria</taxon>
        <taxon>Heunggongvirae</taxon>
        <taxon>Uroviricota</taxon>
        <taxon>Caudoviricetes</taxon>
        <taxon>Myoalterovirus</taxon>
        <taxon>Myoalterovirus PT11V22</taxon>
    </lineage>
</organism>
<dbReference type="GeneID" id="55626443"/>
<sequence length="240" mass="26441">MINLTEVIQSHINKAMFNLNTCVPAYITEVVEKGDFIKEVSVRIVNQKSYKSGEIFERNEITNVPILFPSSSEGIVSFPVKVGDTVLLLFSQEDVDTFLHDGTKDKPPQSFRKFSLTDAIAVPCVHPTNSDIKAHKDNFQITFNDFKLSVKPSGETSLETNTSVSTNAQNLIESVTGRYKVDSSITEVTSDTVTIGNGSVDIVQYLSDLTEEISNITVGGTPIDNKAKFTELKALIDELK</sequence>
<evidence type="ECO:0000259" key="1">
    <source>
        <dbReference type="Pfam" id="PF18352"/>
    </source>
</evidence>
<keyword evidence="3" id="KW-1185">Reference proteome</keyword>
<reference evidence="2 3" key="1">
    <citation type="submission" date="2019-12" db="EMBL/GenBank/DDBJ databases">
        <title>Alteromonas phage V22 represents a new genus of marine bacteriophages that requires a novel tail fiber chaperone for host recognition.</title>
        <authorList>
            <person name="Gonzalez-Serrano R."/>
            <person name="Dunne M."/>
            <person name="Rosselli R."/>
            <person name="Martin-Cuadrado A.-B."/>
            <person name="Grosboillot V."/>
            <person name="Zinsli L."/>
            <person name="Roda-Garcia J.J."/>
            <person name="Loessner M.J."/>
            <person name="Rodriguez-Valera F."/>
        </authorList>
    </citation>
    <scope>NUCLEOTIDE SEQUENCE [LARGE SCALE GENOMIC DNA]</scope>
</reference>
<dbReference type="EMBL" id="MN877442">
    <property type="protein sequence ID" value="QHZ59744.1"/>
    <property type="molecule type" value="Genomic_DNA"/>
</dbReference>
<feature type="domain" description="Phage protein Gp138 N-terminal" evidence="1">
    <location>
        <begin position="39"/>
        <end position="123"/>
    </location>
</feature>